<sequence length="171" mass="19493">MFCPKCPSVLISESRIPPSVRSAVSPRRSFRQSKQWPPPPSAPIPRFWQISPAMQFRKSEDHEPLSLHDLIELTDKEESESPKPRRRTKQRRDRQRAATAPVLQIAHSKIFEKNTTGDVTIKEDSTALSEEEVSTNITLDKAETNKRIQGIVSHFPLSAELRTRCPVEKCP</sequence>
<feature type="compositionally biased region" description="Basic residues" evidence="1">
    <location>
        <begin position="84"/>
        <end position="94"/>
    </location>
</feature>
<protein>
    <submittedName>
        <fullName evidence="2">Uncharacterized protein</fullName>
    </submittedName>
</protein>
<feature type="compositionally biased region" description="Basic and acidic residues" evidence="1">
    <location>
        <begin position="58"/>
        <end position="83"/>
    </location>
</feature>
<evidence type="ECO:0000256" key="1">
    <source>
        <dbReference type="SAM" id="MobiDB-lite"/>
    </source>
</evidence>
<reference evidence="2 3" key="1">
    <citation type="submission" date="2018-11" db="EMBL/GenBank/DDBJ databases">
        <authorList>
            <consortium name="Pathogen Informatics"/>
        </authorList>
    </citation>
    <scope>NUCLEOTIDE SEQUENCE [LARGE SCALE GENOMIC DNA]</scope>
</reference>
<feature type="region of interest" description="Disordered" evidence="1">
    <location>
        <begin position="58"/>
        <end position="100"/>
    </location>
</feature>
<proteinExistence type="predicted"/>
<dbReference type="OrthoDB" id="5911912at2759"/>
<gene>
    <name evidence="2" type="ORF">SVUK_LOCUS9190</name>
</gene>
<organism evidence="2 3">
    <name type="scientific">Strongylus vulgaris</name>
    <name type="common">Blood worm</name>
    <dbReference type="NCBI Taxonomy" id="40348"/>
    <lineage>
        <taxon>Eukaryota</taxon>
        <taxon>Metazoa</taxon>
        <taxon>Ecdysozoa</taxon>
        <taxon>Nematoda</taxon>
        <taxon>Chromadorea</taxon>
        <taxon>Rhabditida</taxon>
        <taxon>Rhabditina</taxon>
        <taxon>Rhabditomorpha</taxon>
        <taxon>Strongyloidea</taxon>
        <taxon>Strongylidae</taxon>
        <taxon>Strongylus</taxon>
    </lineage>
</organism>
<keyword evidence="3" id="KW-1185">Reference proteome</keyword>
<feature type="non-terminal residue" evidence="2">
    <location>
        <position position="171"/>
    </location>
</feature>
<feature type="region of interest" description="Disordered" evidence="1">
    <location>
        <begin position="15"/>
        <end position="46"/>
    </location>
</feature>
<accession>A0A3P7L464</accession>
<dbReference type="Proteomes" id="UP000270094">
    <property type="component" value="Unassembled WGS sequence"/>
</dbReference>
<name>A0A3P7L464_STRVU</name>
<dbReference type="EMBL" id="UYYB01034614">
    <property type="protein sequence ID" value="VDM74192.1"/>
    <property type="molecule type" value="Genomic_DNA"/>
</dbReference>
<evidence type="ECO:0000313" key="3">
    <source>
        <dbReference type="Proteomes" id="UP000270094"/>
    </source>
</evidence>
<feature type="compositionally biased region" description="Low complexity" evidence="1">
    <location>
        <begin position="15"/>
        <end position="27"/>
    </location>
</feature>
<evidence type="ECO:0000313" key="2">
    <source>
        <dbReference type="EMBL" id="VDM74192.1"/>
    </source>
</evidence>
<dbReference type="AlphaFoldDB" id="A0A3P7L464"/>